<keyword evidence="2" id="KW-0812">Transmembrane</keyword>
<name>A0A7R9WTA2_9STRA</name>
<evidence type="ECO:0000256" key="1">
    <source>
        <dbReference type="SAM" id="MobiDB-lite"/>
    </source>
</evidence>
<proteinExistence type="predicted"/>
<sequence length="136" mass="14089">MNRAAGLLTEAEVIKVEHIYKFQIDEKWDQPIRKAVDSILHISWQWAQSSTIVAYGIAGFLVLFGTSKLITSIRGGGNSSSSSSRKSSSSSSSGSNNNSGGTSSGSSHKSSKKSSGSSSGSSSSTKSTKSSSSSSK</sequence>
<dbReference type="EMBL" id="HBEF01007697">
    <property type="protein sequence ID" value="CAD8332709.1"/>
    <property type="molecule type" value="Transcribed_RNA"/>
</dbReference>
<keyword evidence="2" id="KW-1133">Transmembrane helix</keyword>
<keyword evidence="2" id="KW-0472">Membrane</keyword>
<dbReference type="AlphaFoldDB" id="A0A7R9WTA2"/>
<feature type="region of interest" description="Disordered" evidence="1">
    <location>
        <begin position="73"/>
        <end position="136"/>
    </location>
</feature>
<protein>
    <submittedName>
        <fullName evidence="3">Uncharacterized protein</fullName>
    </submittedName>
</protein>
<evidence type="ECO:0000313" key="3">
    <source>
        <dbReference type="EMBL" id="CAD8332709.1"/>
    </source>
</evidence>
<gene>
    <name evidence="3" type="ORF">CAUS1442_LOCUS4810</name>
</gene>
<reference evidence="3" key="1">
    <citation type="submission" date="2021-01" db="EMBL/GenBank/DDBJ databases">
        <authorList>
            <person name="Corre E."/>
            <person name="Pelletier E."/>
            <person name="Niang G."/>
            <person name="Scheremetjew M."/>
            <person name="Finn R."/>
            <person name="Kale V."/>
            <person name="Holt S."/>
            <person name="Cochrane G."/>
            <person name="Meng A."/>
            <person name="Brown T."/>
            <person name="Cohen L."/>
        </authorList>
    </citation>
    <scope>NUCLEOTIDE SEQUENCE</scope>
    <source>
        <strain evidence="3">CCMP3328</strain>
    </source>
</reference>
<evidence type="ECO:0000256" key="2">
    <source>
        <dbReference type="SAM" id="Phobius"/>
    </source>
</evidence>
<feature type="transmembrane region" description="Helical" evidence="2">
    <location>
        <begin position="46"/>
        <end position="64"/>
    </location>
</feature>
<organism evidence="3">
    <name type="scientific">Craspedostauros australis</name>
    <dbReference type="NCBI Taxonomy" id="1486917"/>
    <lineage>
        <taxon>Eukaryota</taxon>
        <taxon>Sar</taxon>
        <taxon>Stramenopiles</taxon>
        <taxon>Ochrophyta</taxon>
        <taxon>Bacillariophyta</taxon>
        <taxon>Bacillariophyceae</taxon>
        <taxon>Bacillariophycidae</taxon>
        <taxon>Naviculales</taxon>
        <taxon>Naviculaceae</taxon>
        <taxon>Craspedostauros</taxon>
    </lineage>
</organism>
<feature type="compositionally biased region" description="Low complexity" evidence="1">
    <location>
        <begin position="79"/>
        <end position="136"/>
    </location>
</feature>
<accession>A0A7R9WTA2</accession>